<reference evidence="2" key="2">
    <citation type="submission" date="2013-12" db="EMBL/GenBank/DDBJ databases">
        <authorList>
            <person name="Yu Y."/>
            <person name="Lee S."/>
            <person name="de Baynast K."/>
            <person name="Wissotski M."/>
            <person name="Liu L."/>
            <person name="Talag J."/>
            <person name="Goicoechea J."/>
            <person name="Angelova A."/>
            <person name="Jetty R."/>
            <person name="Kudrna D."/>
            <person name="Golser W."/>
            <person name="Rivera L."/>
            <person name="Zhang J."/>
            <person name="Wing R."/>
        </authorList>
    </citation>
    <scope>NUCLEOTIDE SEQUENCE</scope>
</reference>
<dbReference type="HOGENOM" id="CLU_188645_0_0_1"/>
<dbReference type="PANTHER" id="PTHR31205">
    <property type="entry name" value="ACTIN CROSS-LINKING PROTEIN (DUF569)"/>
    <property type="match status" value="1"/>
</dbReference>
<dbReference type="PANTHER" id="PTHR31205:SF3">
    <property type="entry name" value="OS06G0161100 PROTEIN"/>
    <property type="match status" value="1"/>
</dbReference>
<sequence length="90" mass="10126">MDEFPDRQHVWLQSSDNEGMYLTAADGGIGVYLQPDRASLHAAWLVHLADSDSGEDGHNLMLHSAANGRYLAATTKGPWRWKNNRPFEPY</sequence>
<organism evidence="1 2">
    <name type="scientific">Leersia perrieri</name>
    <dbReference type="NCBI Taxonomy" id="77586"/>
    <lineage>
        <taxon>Eukaryota</taxon>
        <taxon>Viridiplantae</taxon>
        <taxon>Streptophyta</taxon>
        <taxon>Embryophyta</taxon>
        <taxon>Tracheophyta</taxon>
        <taxon>Spermatophyta</taxon>
        <taxon>Magnoliopsida</taxon>
        <taxon>Liliopsida</taxon>
        <taxon>Poales</taxon>
        <taxon>Poaceae</taxon>
        <taxon>BOP clade</taxon>
        <taxon>Oryzoideae</taxon>
        <taxon>Oryzeae</taxon>
        <taxon>Oryzinae</taxon>
        <taxon>Leersia</taxon>
    </lineage>
</organism>
<dbReference type="Proteomes" id="UP000032180">
    <property type="component" value="Chromosome 6"/>
</dbReference>
<dbReference type="Gramene" id="LPERR06G03690.1">
    <property type="protein sequence ID" value="LPERR06G03690.1"/>
    <property type="gene ID" value="LPERR06G03690"/>
</dbReference>
<evidence type="ECO:0008006" key="3">
    <source>
        <dbReference type="Google" id="ProtNLM"/>
    </source>
</evidence>
<keyword evidence="2" id="KW-1185">Reference proteome</keyword>
<proteinExistence type="predicted"/>
<dbReference type="STRING" id="77586.A0A0D9WM70"/>
<reference evidence="1" key="3">
    <citation type="submission" date="2015-04" db="UniProtKB">
        <authorList>
            <consortium name="EnsemblPlants"/>
        </authorList>
    </citation>
    <scope>IDENTIFICATION</scope>
</reference>
<dbReference type="SUPFAM" id="SSF50405">
    <property type="entry name" value="Actin-crosslinking proteins"/>
    <property type="match status" value="1"/>
</dbReference>
<name>A0A0D9WM70_9ORYZ</name>
<accession>A0A0D9WM70</accession>
<protein>
    <recommendedName>
        <fullName evidence="3">DUF569 domain-containing protein</fullName>
    </recommendedName>
</protein>
<reference evidence="1 2" key="1">
    <citation type="submission" date="2012-08" db="EMBL/GenBank/DDBJ databases">
        <title>Oryza genome evolution.</title>
        <authorList>
            <person name="Wing R.A."/>
        </authorList>
    </citation>
    <scope>NUCLEOTIDE SEQUENCE</scope>
</reference>
<evidence type="ECO:0000313" key="1">
    <source>
        <dbReference type="EnsemblPlants" id="LPERR06G03690.1"/>
    </source>
</evidence>
<dbReference type="AlphaFoldDB" id="A0A0D9WM70"/>
<dbReference type="InterPro" id="IPR008999">
    <property type="entry name" value="Actin-crosslinking"/>
</dbReference>
<evidence type="ECO:0000313" key="2">
    <source>
        <dbReference type="Proteomes" id="UP000032180"/>
    </source>
</evidence>
<dbReference type="EnsemblPlants" id="LPERR06G03690.1">
    <property type="protein sequence ID" value="LPERR06G03690.1"/>
    <property type="gene ID" value="LPERR06G03690"/>
</dbReference>